<dbReference type="Proteomes" id="UP000216311">
    <property type="component" value="Unassembled WGS sequence"/>
</dbReference>
<evidence type="ECO:0000313" key="1">
    <source>
        <dbReference type="EMBL" id="OYO24464.1"/>
    </source>
</evidence>
<proteinExistence type="predicted"/>
<comment type="caution">
    <text evidence="1">The sequence shown here is derived from an EMBL/GenBank/DDBJ whole genome shotgun (WGS) entry which is preliminary data.</text>
</comment>
<accession>A0A255HDP4</accession>
<dbReference type="InterPro" id="IPR046489">
    <property type="entry name" value="DUF6582"/>
</dbReference>
<sequence length="83" mass="9055">MAELSGKKRDRLKDSDFAYVDAQGDGHLPIHDPSHVRNAAARFNQTKFESGEAKQKAARAIVAAAKKQDVELADDDVVVRAAH</sequence>
<name>A0A255HDP4_9ACTN</name>
<keyword evidence="2" id="KW-1185">Reference proteome</keyword>
<reference evidence="1 2" key="1">
    <citation type="submission" date="2017-07" db="EMBL/GenBank/DDBJ databases">
        <title>Draft whole genome sequences of clinical Proprionibacteriaceae strains.</title>
        <authorList>
            <person name="Bernier A.-M."/>
            <person name="Bernard K."/>
            <person name="Domingo M.-C."/>
        </authorList>
    </citation>
    <scope>NUCLEOTIDE SEQUENCE [LARGE SCALE GENOMIC DNA]</scope>
    <source>
        <strain evidence="1 2">NML 130396</strain>
    </source>
</reference>
<protein>
    <submittedName>
        <fullName evidence="1">Uncharacterized protein</fullName>
    </submittedName>
</protein>
<gene>
    <name evidence="1" type="ORF">CGZ93_03490</name>
</gene>
<evidence type="ECO:0000313" key="2">
    <source>
        <dbReference type="Proteomes" id="UP000216311"/>
    </source>
</evidence>
<dbReference type="Pfam" id="PF20223">
    <property type="entry name" value="DUF6582"/>
    <property type="match status" value="1"/>
</dbReference>
<organism evidence="1 2">
    <name type="scientific">Enemella dayhoffiae</name>
    <dbReference type="NCBI Taxonomy" id="2016507"/>
    <lineage>
        <taxon>Bacteria</taxon>
        <taxon>Bacillati</taxon>
        <taxon>Actinomycetota</taxon>
        <taxon>Actinomycetes</taxon>
        <taxon>Propionibacteriales</taxon>
        <taxon>Propionibacteriaceae</taxon>
        <taxon>Enemella</taxon>
    </lineage>
</organism>
<dbReference type="OrthoDB" id="4870048at2"/>
<dbReference type="AlphaFoldDB" id="A0A255HDP4"/>
<dbReference type="EMBL" id="NMVQ01000003">
    <property type="protein sequence ID" value="OYO24464.1"/>
    <property type="molecule type" value="Genomic_DNA"/>
</dbReference>
<dbReference type="RefSeq" id="WP_094362772.1">
    <property type="nucleotide sequence ID" value="NZ_NMVQ01000003.1"/>
</dbReference>